<keyword evidence="6" id="KW-1015">Disulfide bond</keyword>
<dbReference type="EC" id="3.1.3.2" evidence="3"/>
<dbReference type="AlphaFoldDB" id="A0AAD7YVP3"/>
<dbReference type="EMBL" id="JARGEI010000007">
    <property type="protein sequence ID" value="KAJ8728559.1"/>
    <property type="molecule type" value="Genomic_DNA"/>
</dbReference>
<organism evidence="8 9">
    <name type="scientific">Mythimna separata</name>
    <name type="common">Oriental armyworm</name>
    <name type="synonym">Pseudaletia separata</name>
    <dbReference type="NCBI Taxonomy" id="271217"/>
    <lineage>
        <taxon>Eukaryota</taxon>
        <taxon>Metazoa</taxon>
        <taxon>Ecdysozoa</taxon>
        <taxon>Arthropoda</taxon>
        <taxon>Hexapoda</taxon>
        <taxon>Insecta</taxon>
        <taxon>Pterygota</taxon>
        <taxon>Neoptera</taxon>
        <taxon>Endopterygota</taxon>
        <taxon>Lepidoptera</taxon>
        <taxon>Glossata</taxon>
        <taxon>Ditrysia</taxon>
        <taxon>Noctuoidea</taxon>
        <taxon>Noctuidae</taxon>
        <taxon>Noctuinae</taxon>
        <taxon>Hadenini</taxon>
        <taxon>Mythimna</taxon>
    </lineage>
</organism>
<dbReference type="PANTHER" id="PTHR11567:SF211">
    <property type="entry name" value="PROSTATIC ACID PHOSPHATASE"/>
    <property type="match status" value="1"/>
</dbReference>
<evidence type="ECO:0000313" key="8">
    <source>
        <dbReference type="EMBL" id="KAJ8728559.1"/>
    </source>
</evidence>
<evidence type="ECO:0000256" key="5">
    <source>
        <dbReference type="ARBA" id="ARBA00022801"/>
    </source>
</evidence>
<keyword evidence="7" id="KW-0325">Glycoprotein</keyword>
<gene>
    <name evidence="8" type="ORF">PYW07_006255</name>
</gene>
<evidence type="ECO:0000256" key="2">
    <source>
        <dbReference type="ARBA" id="ARBA00005375"/>
    </source>
</evidence>
<keyword evidence="5" id="KW-0378">Hydrolase</keyword>
<evidence type="ECO:0000256" key="7">
    <source>
        <dbReference type="ARBA" id="ARBA00023180"/>
    </source>
</evidence>
<dbReference type="InterPro" id="IPR029033">
    <property type="entry name" value="His_PPase_superfam"/>
</dbReference>
<comment type="catalytic activity">
    <reaction evidence="1">
        <text>a phosphate monoester + H2O = an alcohol + phosphate</text>
        <dbReference type="Rhea" id="RHEA:15017"/>
        <dbReference type="ChEBI" id="CHEBI:15377"/>
        <dbReference type="ChEBI" id="CHEBI:30879"/>
        <dbReference type="ChEBI" id="CHEBI:43474"/>
        <dbReference type="ChEBI" id="CHEBI:67140"/>
        <dbReference type="EC" id="3.1.3.2"/>
    </reaction>
</comment>
<sequence>MVHRHGDRTPVISTLSQSNDPEALIQASAKYGYGQLTDVGKRRGYALGQFIRRRYDSLLSPYYNKSEIYIRSTDSTRAKMTVLSAMAAVYPGDEDGWSDDVNWSPVPYTTVPAKYDFNLAVVNCPNLLSDFTSLEDLTDPFPSLEQYTDALDQWSEVIGFNISSQPVYAYILNDIYTAQMSLGIPLDPKLQEIYPEIEEIAGIAIDYLFGEKERGTLLAGVLLNQFLTAADQVIAGEPVPRVQVYSAHDINVFSFQVVTQITPRQGVPKYGSAYALELRKVLATGEYIVVPVYLNTPSEDILTYLQVSGCDQRCNIESFRSITSSFSLEEAEWRTQCGFSEDMDIDTSSID</sequence>
<dbReference type="SUPFAM" id="SSF53254">
    <property type="entry name" value="Phosphoglycerate mutase-like"/>
    <property type="match status" value="1"/>
</dbReference>
<dbReference type="GO" id="GO:0003993">
    <property type="term" value="F:acid phosphatase activity"/>
    <property type="evidence" value="ECO:0007669"/>
    <property type="project" value="UniProtKB-EC"/>
</dbReference>
<dbReference type="CDD" id="cd07061">
    <property type="entry name" value="HP_HAP_like"/>
    <property type="match status" value="1"/>
</dbReference>
<protein>
    <recommendedName>
        <fullName evidence="3">acid phosphatase</fullName>
        <ecNumber evidence="3">3.1.3.2</ecNumber>
    </recommendedName>
</protein>
<comment type="caution">
    <text evidence="8">The sequence shown here is derived from an EMBL/GenBank/DDBJ whole genome shotgun (WGS) entry which is preliminary data.</text>
</comment>
<evidence type="ECO:0000256" key="6">
    <source>
        <dbReference type="ARBA" id="ARBA00023157"/>
    </source>
</evidence>
<evidence type="ECO:0000313" key="9">
    <source>
        <dbReference type="Proteomes" id="UP001231518"/>
    </source>
</evidence>
<dbReference type="Proteomes" id="UP001231518">
    <property type="component" value="Chromosome 19"/>
</dbReference>
<comment type="similarity">
    <text evidence="2">Belongs to the histidine acid phosphatase family.</text>
</comment>
<evidence type="ECO:0000256" key="4">
    <source>
        <dbReference type="ARBA" id="ARBA00022729"/>
    </source>
</evidence>
<name>A0AAD7YVP3_MYTSE</name>
<proteinExistence type="inferred from homology"/>
<dbReference type="PANTHER" id="PTHR11567">
    <property type="entry name" value="ACID PHOSPHATASE-RELATED"/>
    <property type="match status" value="1"/>
</dbReference>
<dbReference type="Pfam" id="PF00328">
    <property type="entry name" value="His_Phos_2"/>
    <property type="match status" value="1"/>
</dbReference>
<reference evidence="8" key="1">
    <citation type="submission" date="2023-03" db="EMBL/GenBank/DDBJ databases">
        <title>Chromosome-level genomes of two armyworms, Mythimna separata and Mythimna loreyi, provide insights into the biosynthesis and reception of sex pheromones.</title>
        <authorList>
            <person name="Zhao H."/>
        </authorList>
    </citation>
    <scope>NUCLEOTIDE SEQUENCE</scope>
    <source>
        <strain evidence="8">BeijingLab</strain>
        <tissue evidence="8">Pupa</tissue>
    </source>
</reference>
<keyword evidence="4" id="KW-0732">Signal</keyword>
<dbReference type="InterPro" id="IPR050645">
    <property type="entry name" value="Histidine_acid_phosphatase"/>
</dbReference>
<evidence type="ECO:0000256" key="1">
    <source>
        <dbReference type="ARBA" id="ARBA00000032"/>
    </source>
</evidence>
<dbReference type="Gene3D" id="3.40.50.1240">
    <property type="entry name" value="Phosphoglycerate mutase-like"/>
    <property type="match status" value="1"/>
</dbReference>
<evidence type="ECO:0000256" key="3">
    <source>
        <dbReference type="ARBA" id="ARBA00012646"/>
    </source>
</evidence>
<accession>A0AAD7YVP3</accession>
<dbReference type="InterPro" id="IPR000560">
    <property type="entry name" value="His_Pase_clade-2"/>
</dbReference>
<keyword evidence="9" id="KW-1185">Reference proteome</keyword>